<organism evidence="1 2">
    <name type="scientific">Champsocephalus gunnari</name>
    <name type="common">Mackerel icefish</name>
    <dbReference type="NCBI Taxonomy" id="52237"/>
    <lineage>
        <taxon>Eukaryota</taxon>
        <taxon>Metazoa</taxon>
        <taxon>Chordata</taxon>
        <taxon>Craniata</taxon>
        <taxon>Vertebrata</taxon>
        <taxon>Euteleostomi</taxon>
        <taxon>Actinopterygii</taxon>
        <taxon>Neopterygii</taxon>
        <taxon>Teleostei</taxon>
        <taxon>Neoteleostei</taxon>
        <taxon>Acanthomorphata</taxon>
        <taxon>Eupercaria</taxon>
        <taxon>Perciformes</taxon>
        <taxon>Notothenioidei</taxon>
        <taxon>Channichthyidae</taxon>
        <taxon>Champsocephalus</taxon>
    </lineage>
</organism>
<protein>
    <submittedName>
        <fullName evidence="1">Uncharacterized protein</fullName>
    </submittedName>
</protein>
<dbReference type="EMBL" id="JAURVH010001526">
    <property type="protein sequence ID" value="KAK5916439.1"/>
    <property type="molecule type" value="Genomic_DNA"/>
</dbReference>
<accession>A0AAN8D6T0</accession>
<dbReference type="Proteomes" id="UP001331515">
    <property type="component" value="Unassembled WGS sequence"/>
</dbReference>
<proteinExistence type="predicted"/>
<sequence length="44" mass="4782">MLTVCQHYIRSQSQIRSDTPAVSGARHVMDLIASSSSATCLTCR</sequence>
<name>A0AAN8D6T0_CHAGU</name>
<evidence type="ECO:0000313" key="2">
    <source>
        <dbReference type="Proteomes" id="UP001331515"/>
    </source>
</evidence>
<comment type="caution">
    <text evidence="1">The sequence shown here is derived from an EMBL/GenBank/DDBJ whole genome shotgun (WGS) entry which is preliminary data.</text>
</comment>
<gene>
    <name evidence="1" type="ORF">CgunFtcFv8_011422</name>
</gene>
<keyword evidence="2" id="KW-1185">Reference proteome</keyword>
<dbReference type="AlphaFoldDB" id="A0AAN8D6T0"/>
<reference evidence="1 2" key="1">
    <citation type="journal article" date="2023" name="Mol. Biol. Evol.">
        <title>Genomics of Secondarily Temperate Adaptation in the Only Non-Antarctic Icefish.</title>
        <authorList>
            <person name="Rivera-Colon A.G."/>
            <person name="Rayamajhi N."/>
            <person name="Minhas B.F."/>
            <person name="Madrigal G."/>
            <person name="Bilyk K.T."/>
            <person name="Yoon V."/>
            <person name="Hune M."/>
            <person name="Gregory S."/>
            <person name="Cheng C.H.C."/>
            <person name="Catchen J.M."/>
        </authorList>
    </citation>
    <scope>NUCLEOTIDE SEQUENCE [LARGE SCALE GENOMIC DNA]</scope>
    <source>
        <tissue evidence="1">White muscle</tissue>
    </source>
</reference>
<evidence type="ECO:0000313" key="1">
    <source>
        <dbReference type="EMBL" id="KAK5916439.1"/>
    </source>
</evidence>